<dbReference type="STRING" id="377629.TERTU_3067"/>
<dbReference type="OrthoDB" id="9810880at2"/>
<accession>C5BP52</accession>
<dbReference type="InterPro" id="IPR013749">
    <property type="entry name" value="PM/HMP-P_kinase-1"/>
</dbReference>
<keyword evidence="4" id="KW-0808">Transferase</keyword>
<evidence type="ECO:0000313" key="4">
    <source>
        <dbReference type="EMBL" id="ACR12948.1"/>
    </source>
</evidence>
<dbReference type="PANTHER" id="PTHR20858:SF17">
    <property type="entry name" value="HYDROXYMETHYLPYRIMIDINE_PHOSPHOMETHYLPYRIMIDINE KINASE THI20-RELATED"/>
    <property type="match status" value="1"/>
</dbReference>
<dbReference type="InterPro" id="IPR004399">
    <property type="entry name" value="HMP/HMP-P_kinase_dom"/>
</dbReference>
<keyword evidence="4" id="KW-0418">Kinase</keyword>
<organism evidence="4 5">
    <name type="scientific">Teredinibacter turnerae (strain ATCC 39867 / T7901)</name>
    <dbReference type="NCBI Taxonomy" id="377629"/>
    <lineage>
        <taxon>Bacteria</taxon>
        <taxon>Pseudomonadati</taxon>
        <taxon>Pseudomonadota</taxon>
        <taxon>Gammaproteobacteria</taxon>
        <taxon>Cellvibrionales</taxon>
        <taxon>Cellvibrionaceae</taxon>
        <taxon>Teredinibacter</taxon>
    </lineage>
</organism>
<dbReference type="RefSeq" id="WP_015819061.1">
    <property type="nucleotide sequence ID" value="NC_012997.1"/>
</dbReference>
<dbReference type="AlphaFoldDB" id="C5BP52"/>
<dbReference type="Pfam" id="PF08543">
    <property type="entry name" value="Phos_pyr_kin"/>
    <property type="match status" value="1"/>
</dbReference>
<evidence type="ECO:0000256" key="1">
    <source>
        <dbReference type="ARBA" id="ARBA00004948"/>
    </source>
</evidence>
<sequence>MESIGNNPPIILTFAALDPSGTGGLQADIETAASLGCHCAPVATTLVAEGVNSNAESHAVSSTLLISQARSVLENMNVATIKLGFLGSVANVEAVHTILRDYASIPVVAHPTLYIWDKMDEQQSGLADALFTLIFPLVKVGIFSVYEARVVSRQSDTIATTAQAIAGTGCEYTLITGTGEDQPNFRNSSYSQKGLVEHYNWEQEPPTCHGTSTTLTMSTAAYLAHSGDPLVAIQQAQNFTWQTIRAARPLGYATHTPHRFFWADKNIESCDKIPTKTKNH</sequence>
<dbReference type="PANTHER" id="PTHR20858">
    <property type="entry name" value="PHOSPHOMETHYLPYRIMIDINE KINASE"/>
    <property type="match status" value="1"/>
</dbReference>
<dbReference type="GO" id="GO:0008972">
    <property type="term" value="F:phosphomethylpyrimidine kinase activity"/>
    <property type="evidence" value="ECO:0007669"/>
    <property type="project" value="InterPro"/>
</dbReference>
<dbReference type="GO" id="GO:0009229">
    <property type="term" value="P:thiamine diphosphate biosynthetic process"/>
    <property type="evidence" value="ECO:0007669"/>
    <property type="project" value="UniProtKB-UniPathway"/>
</dbReference>
<protein>
    <recommendedName>
        <fullName evidence="2">hydroxymethylpyrimidine kinase</fullName>
        <ecNumber evidence="2">2.7.1.49</ecNumber>
    </recommendedName>
</protein>
<dbReference type="SUPFAM" id="SSF53613">
    <property type="entry name" value="Ribokinase-like"/>
    <property type="match status" value="1"/>
</dbReference>
<proteinExistence type="predicted"/>
<dbReference type="EMBL" id="CP001614">
    <property type="protein sequence ID" value="ACR12948.1"/>
    <property type="molecule type" value="Genomic_DNA"/>
</dbReference>
<evidence type="ECO:0000313" key="5">
    <source>
        <dbReference type="Proteomes" id="UP000009080"/>
    </source>
</evidence>
<dbReference type="Proteomes" id="UP000009080">
    <property type="component" value="Chromosome"/>
</dbReference>
<dbReference type="GO" id="GO:0009228">
    <property type="term" value="P:thiamine biosynthetic process"/>
    <property type="evidence" value="ECO:0007669"/>
    <property type="project" value="InterPro"/>
</dbReference>
<reference evidence="4 5" key="1">
    <citation type="journal article" date="2009" name="PLoS ONE">
        <title>The complete genome of Teredinibacter turnerae T7901: an intracellular endosymbiont of marine wood-boring bivalves (shipworms).</title>
        <authorList>
            <person name="Yang J.C."/>
            <person name="Madupu R."/>
            <person name="Durkin A.S."/>
            <person name="Ekborg N.A."/>
            <person name="Pedamallu C.S."/>
            <person name="Hostetler J.B."/>
            <person name="Radune D."/>
            <person name="Toms B.S."/>
            <person name="Henrissat B."/>
            <person name="Coutinho P.M."/>
            <person name="Schwarz S."/>
            <person name="Field L."/>
            <person name="Trindade-Silva A.E."/>
            <person name="Soares C.A.G."/>
            <person name="Elshahawi S."/>
            <person name="Hanora A."/>
            <person name="Schmidt E.W."/>
            <person name="Haygood M.G."/>
            <person name="Posfai J."/>
            <person name="Benner J."/>
            <person name="Madinger C."/>
            <person name="Nove J."/>
            <person name="Anton B."/>
            <person name="Chaudhary K."/>
            <person name="Foster J."/>
            <person name="Holman A."/>
            <person name="Kumar S."/>
            <person name="Lessard P.A."/>
            <person name="Luyten Y.A."/>
            <person name="Slatko B."/>
            <person name="Wood N."/>
            <person name="Wu B."/>
            <person name="Teplitski M."/>
            <person name="Mougous J.D."/>
            <person name="Ward N."/>
            <person name="Eisen J.A."/>
            <person name="Badger J.H."/>
            <person name="Distel D.L."/>
        </authorList>
    </citation>
    <scope>NUCLEOTIDE SEQUENCE [LARGE SCALE GENOMIC DNA]</scope>
    <source>
        <strain evidence="5">ATCC 39867 / T7901</strain>
    </source>
</reference>
<feature type="domain" description="Pyridoxamine kinase/Phosphomethylpyrimidine kinase" evidence="3">
    <location>
        <begin position="18"/>
        <end position="252"/>
    </location>
</feature>
<dbReference type="GO" id="GO:0005829">
    <property type="term" value="C:cytosol"/>
    <property type="evidence" value="ECO:0007669"/>
    <property type="project" value="TreeGrafter"/>
</dbReference>
<dbReference type="InterPro" id="IPR029056">
    <property type="entry name" value="Ribokinase-like"/>
</dbReference>
<name>C5BP52_TERTT</name>
<dbReference type="UniPathway" id="UPA00060">
    <property type="reaction ID" value="UER00138"/>
</dbReference>
<dbReference type="EC" id="2.7.1.49" evidence="2"/>
<keyword evidence="5" id="KW-1185">Reference proteome</keyword>
<dbReference type="HOGENOM" id="CLU_020520_0_2_6"/>
<evidence type="ECO:0000259" key="3">
    <source>
        <dbReference type="Pfam" id="PF08543"/>
    </source>
</evidence>
<dbReference type="GO" id="GO:0008902">
    <property type="term" value="F:hydroxymethylpyrimidine kinase activity"/>
    <property type="evidence" value="ECO:0007669"/>
    <property type="project" value="UniProtKB-EC"/>
</dbReference>
<dbReference type="CDD" id="cd01169">
    <property type="entry name" value="HMPP_kinase"/>
    <property type="match status" value="1"/>
</dbReference>
<gene>
    <name evidence="4" type="ordered locus">TERTU_3067</name>
</gene>
<dbReference type="eggNOG" id="COG0351">
    <property type="taxonomic scope" value="Bacteria"/>
</dbReference>
<comment type="pathway">
    <text evidence="1">Cofactor biosynthesis; thiamine diphosphate biosynthesis.</text>
</comment>
<evidence type="ECO:0000256" key="2">
    <source>
        <dbReference type="ARBA" id="ARBA00012135"/>
    </source>
</evidence>
<dbReference type="KEGG" id="ttu:TERTU_3067"/>
<dbReference type="Gene3D" id="3.40.1190.20">
    <property type="match status" value="1"/>
</dbReference>